<evidence type="ECO:0000256" key="1">
    <source>
        <dbReference type="SAM" id="MobiDB-lite"/>
    </source>
</evidence>
<gene>
    <name evidence="2" type="ORF">TNIN_475431</name>
</gene>
<organism evidence="2 3">
    <name type="scientific">Trichonephila inaurata madagascariensis</name>
    <dbReference type="NCBI Taxonomy" id="2747483"/>
    <lineage>
        <taxon>Eukaryota</taxon>
        <taxon>Metazoa</taxon>
        <taxon>Ecdysozoa</taxon>
        <taxon>Arthropoda</taxon>
        <taxon>Chelicerata</taxon>
        <taxon>Arachnida</taxon>
        <taxon>Araneae</taxon>
        <taxon>Araneomorphae</taxon>
        <taxon>Entelegynae</taxon>
        <taxon>Araneoidea</taxon>
        <taxon>Nephilidae</taxon>
        <taxon>Trichonephila</taxon>
        <taxon>Trichonephila inaurata</taxon>
    </lineage>
</organism>
<keyword evidence="3" id="KW-1185">Reference proteome</keyword>
<proteinExistence type="predicted"/>
<accession>A0A8X6X8R5</accession>
<evidence type="ECO:0000313" key="3">
    <source>
        <dbReference type="Proteomes" id="UP000886998"/>
    </source>
</evidence>
<reference evidence="2" key="1">
    <citation type="submission" date="2020-08" db="EMBL/GenBank/DDBJ databases">
        <title>Multicomponent nature underlies the extraordinary mechanical properties of spider dragline silk.</title>
        <authorList>
            <person name="Kono N."/>
            <person name="Nakamura H."/>
            <person name="Mori M."/>
            <person name="Yoshida Y."/>
            <person name="Ohtoshi R."/>
            <person name="Malay A.D."/>
            <person name="Moran D.A.P."/>
            <person name="Tomita M."/>
            <person name="Numata K."/>
            <person name="Arakawa K."/>
        </authorList>
    </citation>
    <scope>NUCLEOTIDE SEQUENCE</scope>
</reference>
<sequence length="127" mass="14333">MKKNEREQNQQLNEELEKLSDEDKEAPQAIKKVLVFKSVRAQMLSVDPDAVAQPVAVGEEKGLSGDSSIVLLNFAEDGMYEEKEETPVDVIKAKVDINPVILSKETLDLEDDEIEEKPKLLKRKLKN</sequence>
<dbReference type="Proteomes" id="UP000886998">
    <property type="component" value="Unassembled WGS sequence"/>
</dbReference>
<dbReference type="EMBL" id="BMAV01006375">
    <property type="protein sequence ID" value="GFY48306.1"/>
    <property type="molecule type" value="Genomic_DNA"/>
</dbReference>
<protein>
    <submittedName>
        <fullName evidence="2">Uncharacterized protein</fullName>
    </submittedName>
</protein>
<name>A0A8X6X8R5_9ARAC</name>
<feature type="region of interest" description="Disordered" evidence="1">
    <location>
        <begin position="1"/>
        <end position="25"/>
    </location>
</feature>
<comment type="caution">
    <text evidence="2">The sequence shown here is derived from an EMBL/GenBank/DDBJ whole genome shotgun (WGS) entry which is preliminary data.</text>
</comment>
<evidence type="ECO:0000313" key="2">
    <source>
        <dbReference type="EMBL" id="GFY48306.1"/>
    </source>
</evidence>
<dbReference type="AlphaFoldDB" id="A0A8X6X8R5"/>